<keyword evidence="3 9" id="KW-0813">Transport</keyword>
<feature type="domain" description="ABC transmembrane type-1" evidence="10">
    <location>
        <begin position="128"/>
        <end position="424"/>
    </location>
</feature>
<evidence type="ECO:0000256" key="6">
    <source>
        <dbReference type="ARBA" id="ARBA00022970"/>
    </source>
</evidence>
<dbReference type="EMBL" id="SOAU01000001">
    <property type="protein sequence ID" value="TDT17557.1"/>
    <property type="molecule type" value="Genomic_DNA"/>
</dbReference>
<dbReference type="Pfam" id="PF00528">
    <property type="entry name" value="BPD_transp_1"/>
    <property type="match status" value="1"/>
</dbReference>
<keyword evidence="8 9" id="KW-0472">Membrane</keyword>
<feature type="transmembrane region" description="Helical" evidence="9">
    <location>
        <begin position="61"/>
        <end position="82"/>
    </location>
</feature>
<keyword evidence="6" id="KW-0029">Amino-acid transport</keyword>
<comment type="subcellular location">
    <subcellularLocation>
        <location evidence="1 9">Cell membrane</location>
        <topology evidence="1 9">Multi-pass membrane protein</topology>
    </subcellularLocation>
</comment>
<feature type="transmembrane region" description="Helical" evidence="9">
    <location>
        <begin position="226"/>
        <end position="247"/>
    </location>
</feature>
<dbReference type="GO" id="GO:0043190">
    <property type="term" value="C:ATP-binding cassette (ABC) transporter complex"/>
    <property type="evidence" value="ECO:0007669"/>
    <property type="project" value="InterPro"/>
</dbReference>
<evidence type="ECO:0000256" key="3">
    <source>
        <dbReference type="ARBA" id="ARBA00022448"/>
    </source>
</evidence>
<dbReference type="SUPFAM" id="SSF161098">
    <property type="entry name" value="MetI-like"/>
    <property type="match status" value="1"/>
</dbReference>
<evidence type="ECO:0000313" key="12">
    <source>
        <dbReference type="Proteomes" id="UP000294558"/>
    </source>
</evidence>
<feature type="transmembrane region" description="Helical" evidence="9">
    <location>
        <begin position="297"/>
        <end position="317"/>
    </location>
</feature>
<dbReference type="RefSeq" id="WP_243839256.1">
    <property type="nucleotide sequence ID" value="NZ_SOAU01000001.1"/>
</dbReference>
<dbReference type="InterPro" id="IPR000515">
    <property type="entry name" value="MetI-like"/>
</dbReference>
<dbReference type="Gene3D" id="1.10.3720.10">
    <property type="entry name" value="MetI-like"/>
    <property type="match status" value="2"/>
</dbReference>
<proteinExistence type="inferred from homology"/>
<evidence type="ECO:0000256" key="1">
    <source>
        <dbReference type="ARBA" id="ARBA00004651"/>
    </source>
</evidence>
<sequence length="436" mass="47629">MLAIDATTLVMSLLWLLGAGVAATLGYVIYRLGNQIWAMIRQRRYDKANGQLAPPWRDTKVIAVVAQIAFAIVVVAVGWFLWGNFTTRTDRIGLELNFDFLDQPAGITIADNPLSPADTVSEALVAGFMNTIRAIIVGIPLSVLLGTLIGIARLSTNWLLSKAATAYVEFFRNIPPLVVIIFVWSGVYLTSFPRATESWRPLGGWLVLNNARFGFPSVVGLDNFVAFRWIILIALVAAVVVGVWRTNVHVKTGAAHHRILWGLGTFLAIAVVAYVVLGGPADFSKPLLSENGREFSGGIWMQMPYAALVSGLVLYTASHIAEIVRGSIQAVDKGQVEASEALALSSFQRYRFVILPQAMRIAFPPLINQFLNFSKNTSLALAIGFAETTSIIQNLNGQSLPAPQLTLLLMLMYLLLSLILSLIGNLINRRLQIVGR</sequence>
<comment type="similarity">
    <text evidence="2">Belongs to the binding-protein-dependent transport system permease family. HisMQ subfamily.</text>
</comment>
<feature type="transmembrane region" description="Helical" evidence="9">
    <location>
        <begin position="173"/>
        <end position="192"/>
    </location>
</feature>
<reference evidence="11 12" key="1">
    <citation type="submission" date="2019-03" db="EMBL/GenBank/DDBJ databases">
        <title>Sequencing the genomes of 1000 actinobacteria strains.</title>
        <authorList>
            <person name="Klenk H.-P."/>
        </authorList>
    </citation>
    <scope>NUCLEOTIDE SEQUENCE [LARGE SCALE GENOMIC DNA]</scope>
    <source>
        <strain evidence="11 12">DSM 18936</strain>
    </source>
</reference>
<keyword evidence="7 9" id="KW-1133">Transmembrane helix</keyword>
<dbReference type="InterPro" id="IPR010065">
    <property type="entry name" value="AA_ABC_transptr_permease_3TM"/>
</dbReference>
<dbReference type="PANTHER" id="PTHR30614:SF37">
    <property type="entry name" value="AMINO-ACID ABC TRANSPORTER PERMEASE PROTEIN YHDX-RELATED"/>
    <property type="match status" value="1"/>
</dbReference>
<accession>A0A4R7I1V2</accession>
<gene>
    <name evidence="11" type="ORF">BDK89_3167</name>
</gene>
<feature type="transmembrane region" description="Helical" evidence="9">
    <location>
        <begin position="132"/>
        <end position="152"/>
    </location>
</feature>
<protein>
    <submittedName>
        <fullName evidence="11">Amino acid ABC transporter membrane protein 1 (PAAT family)</fullName>
    </submittedName>
</protein>
<feature type="transmembrane region" description="Helical" evidence="9">
    <location>
        <begin position="407"/>
        <end position="427"/>
    </location>
</feature>
<evidence type="ECO:0000256" key="4">
    <source>
        <dbReference type="ARBA" id="ARBA00022475"/>
    </source>
</evidence>
<organism evidence="11 12">
    <name type="scientific">Ilumatobacter fluminis</name>
    <dbReference type="NCBI Taxonomy" id="467091"/>
    <lineage>
        <taxon>Bacteria</taxon>
        <taxon>Bacillati</taxon>
        <taxon>Actinomycetota</taxon>
        <taxon>Acidimicrobiia</taxon>
        <taxon>Acidimicrobiales</taxon>
        <taxon>Ilumatobacteraceae</taxon>
        <taxon>Ilumatobacter</taxon>
    </lineage>
</organism>
<dbReference type="PANTHER" id="PTHR30614">
    <property type="entry name" value="MEMBRANE COMPONENT OF AMINO ACID ABC TRANSPORTER"/>
    <property type="match status" value="1"/>
</dbReference>
<evidence type="ECO:0000313" key="11">
    <source>
        <dbReference type="EMBL" id="TDT17557.1"/>
    </source>
</evidence>
<feature type="transmembrane region" description="Helical" evidence="9">
    <location>
        <begin position="259"/>
        <end position="277"/>
    </location>
</feature>
<comment type="caution">
    <text evidence="11">The sequence shown here is derived from an EMBL/GenBank/DDBJ whole genome shotgun (WGS) entry which is preliminary data.</text>
</comment>
<dbReference type="Proteomes" id="UP000294558">
    <property type="component" value="Unassembled WGS sequence"/>
</dbReference>
<dbReference type="GO" id="GO:0022857">
    <property type="term" value="F:transmembrane transporter activity"/>
    <property type="evidence" value="ECO:0007669"/>
    <property type="project" value="InterPro"/>
</dbReference>
<keyword evidence="12" id="KW-1185">Reference proteome</keyword>
<dbReference type="InterPro" id="IPR043429">
    <property type="entry name" value="ArtM/GltK/GlnP/TcyL/YhdX-like"/>
</dbReference>
<evidence type="ECO:0000256" key="9">
    <source>
        <dbReference type="RuleBase" id="RU363032"/>
    </source>
</evidence>
<keyword evidence="4" id="KW-1003">Cell membrane</keyword>
<dbReference type="AlphaFoldDB" id="A0A4R7I1V2"/>
<dbReference type="CDD" id="cd06261">
    <property type="entry name" value="TM_PBP2"/>
    <property type="match status" value="1"/>
</dbReference>
<dbReference type="NCBIfam" id="TIGR01726">
    <property type="entry name" value="HEQRo_perm_3TM"/>
    <property type="match status" value="1"/>
</dbReference>
<feature type="transmembrane region" description="Helical" evidence="9">
    <location>
        <begin position="12"/>
        <end position="33"/>
    </location>
</feature>
<evidence type="ECO:0000256" key="7">
    <source>
        <dbReference type="ARBA" id="ARBA00022989"/>
    </source>
</evidence>
<feature type="transmembrane region" description="Helical" evidence="9">
    <location>
        <begin position="378"/>
        <end position="395"/>
    </location>
</feature>
<dbReference type="InterPro" id="IPR035906">
    <property type="entry name" value="MetI-like_sf"/>
</dbReference>
<dbReference type="GO" id="GO:0006865">
    <property type="term" value="P:amino acid transport"/>
    <property type="evidence" value="ECO:0007669"/>
    <property type="project" value="UniProtKB-KW"/>
</dbReference>
<evidence type="ECO:0000256" key="5">
    <source>
        <dbReference type="ARBA" id="ARBA00022692"/>
    </source>
</evidence>
<evidence type="ECO:0000256" key="8">
    <source>
        <dbReference type="ARBA" id="ARBA00023136"/>
    </source>
</evidence>
<name>A0A4R7I1V2_9ACTN</name>
<evidence type="ECO:0000256" key="2">
    <source>
        <dbReference type="ARBA" id="ARBA00010072"/>
    </source>
</evidence>
<keyword evidence="5 9" id="KW-0812">Transmembrane</keyword>
<evidence type="ECO:0000259" key="10">
    <source>
        <dbReference type="PROSITE" id="PS50928"/>
    </source>
</evidence>
<dbReference type="PROSITE" id="PS50928">
    <property type="entry name" value="ABC_TM1"/>
    <property type="match status" value="1"/>
</dbReference>